<dbReference type="InterPro" id="IPR014743">
    <property type="entry name" value="Cl-channel_core"/>
</dbReference>
<feature type="transmembrane region" description="Helical" evidence="10">
    <location>
        <begin position="66"/>
        <end position="83"/>
    </location>
</feature>
<keyword evidence="6 10" id="KW-0472">Membrane</keyword>
<accession>A0A6B8MTJ9</accession>
<keyword evidence="4 10" id="KW-1133">Transmembrane helix</keyword>
<keyword evidence="8" id="KW-0868">Chloride</keyword>
<dbReference type="NCBIfam" id="NF002437">
    <property type="entry name" value="PRK01610.1"/>
    <property type="match status" value="1"/>
</dbReference>
<feature type="transmembrane region" description="Helical" evidence="10">
    <location>
        <begin position="303"/>
        <end position="323"/>
    </location>
</feature>
<sequence length="431" mass="45902">MHQLHAYPDLQVMFRRLAIAILVGIFAALAVALFRHAMTGLEILFLSNTSGSLVNAAASMPGWRRLLTPALGGLAAGGLLWIWQCRMNERPRAATDYMEALETGDGMFDTPASLVKSLASLLVVTTGSAIGREGAMILLAALAASWFARRFTPKNEWKLWVACGAAAGMASAYHAPLAGSLFIAEILFGTLMLASLGPVVIAAVVALLLTNLLNGGSAPLYHVEFHETMGAMHYALMLATALLAGLCGPLFIWLMGYSHRCFVRLQLSSPWQLALGGLIVGLLSLMVPAVWGNGYSVVQSYLLSPPLFSSVFMVFVCKLFAVLASSGSGAPGGVFTPTLFVGLGVGMLFANLTGLWLPDYQGIAIMMGLTGMAAFLAATTHAPIMSTLMICEMTGQYVLLPGLLIASVLASVISRTLRRDSIYRHHLAEHR</sequence>
<keyword evidence="5" id="KW-0406">Ion transport</keyword>
<feature type="transmembrane region" description="Helical" evidence="10">
    <location>
        <begin position="233"/>
        <end position="253"/>
    </location>
</feature>
<feature type="transmembrane region" description="Helical" evidence="10">
    <location>
        <begin position="12"/>
        <end position="34"/>
    </location>
</feature>
<feature type="transmembrane region" description="Helical" evidence="10">
    <location>
        <begin position="335"/>
        <end position="357"/>
    </location>
</feature>
<feature type="transmembrane region" description="Helical" evidence="10">
    <location>
        <begin position="159"/>
        <end position="184"/>
    </location>
</feature>
<evidence type="ECO:0000313" key="12">
    <source>
        <dbReference type="Proteomes" id="UP000427108"/>
    </source>
</evidence>
<keyword evidence="9" id="KW-0407">Ion channel</keyword>
<dbReference type="InterPro" id="IPR050368">
    <property type="entry name" value="ClC-type_chloride_channel"/>
</dbReference>
<feature type="transmembrane region" description="Helical" evidence="10">
    <location>
        <begin position="363"/>
        <end position="385"/>
    </location>
</feature>
<name>A0A6B8MTJ9_KLEOX</name>
<dbReference type="GO" id="GO:0005254">
    <property type="term" value="F:chloride channel activity"/>
    <property type="evidence" value="ECO:0007669"/>
    <property type="project" value="UniProtKB-KW"/>
</dbReference>
<dbReference type="SUPFAM" id="SSF81340">
    <property type="entry name" value="Clc chloride channel"/>
    <property type="match status" value="1"/>
</dbReference>
<keyword evidence="7" id="KW-0869">Chloride channel</keyword>
<dbReference type="Proteomes" id="UP000427108">
    <property type="component" value="Chromosome"/>
</dbReference>
<keyword evidence="3 10" id="KW-0812">Transmembrane</keyword>
<comment type="subcellular location">
    <subcellularLocation>
        <location evidence="1">Membrane</location>
        <topology evidence="1">Multi-pass membrane protein</topology>
    </subcellularLocation>
</comment>
<evidence type="ECO:0000256" key="9">
    <source>
        <dbReference type="ARBA" id="ARBA00023303"/>
    </source>
</evidence>
<dbReference type="OrthoDB" id="9767361at2"/>
<evidence type="ECO:0000256" key="1">
    <source>
        <dbReference type="ARBA" id="ARBA00004141"/>
    </source>
</evidence>
<gene>
    <name evidence="11" type="primary">clcB</name>
    <name evidence="11" type="ORF">GJ746_13685</name>
</gene>
<feature type="transmembrane region" description="Helical" evidence="10">
    <location>
        <begin position="191"/>
        <end position="213"/>
    </location>
</feature>
<dbReference type="EMBL" id="CP046115">
    <property type="protein sequence ID" value="QGN38286.1"/>
    <property type="molecule type" value="Genomic_DNA"/>
</dbReference>
<dbReference type="GO" id="GO:0005886">
    <property type="term" value="C:plasma membrane"/>
    <property type="evidence" value="ECO:0007669"/>
    <property type="project" value="TreeGrafter"/>
</dbReference>
<dbReference type="AlphaFoldDB" id="A0A6B8MTJ9"/>
<dbReference type="PANTHER" id="PTHR43427">
    <property type="entry name" value="CHLORIDE CHANNEL PROTEIN CLC-E"/>
    <property type="match status" value="1"/>
</dbReference>
<evidence type="ECO:0000256" key="2">
    <source>
        <dbReference type="ARBA" id="ARBA00022448"/>
    </source>
</evidence>
<evidence type="ECO:0000256" key="8">
    <source>
        <dbReference type="ARBA" id="ARBA00023214"/>
    </source>
</evidence>
<evidence type="ECO:0000256" key="7">
    <source>
        <dbReference type="ARBA" id="ARBA00023173"/>
    </source>
</evidence>
<keyword evidence="2" id="KW-0813">Transport</keyword>
<dbReference type="PANTHER" id="PTHR43427:SF6">
    <property type="entry name" value="CHLORIDE CHANNEL PROTEIN CLC-E"/>
    <property type="match status" value="1"/>
</dbReference>
<organism evidence="11 12">
    <name type="scientific">Klebsiella oxytoca</name>
    <dbReference type="NCBI Taxonomy" id="571"/>
    <lineage>
        <taxon>Bacteria</taxon>
        <taxon>Pseudomonadati</taxon>
        <taxon>Pseudomonadota</taxon>
        <taxon>Gammaproteobacteria</taxon>
        <taxon>Enterobacterales</taxon>
        <taxon>Enterobacteriaceae</taxon>
        <taxon>Klebsiella/Raoultella group</taxon>
        <taxon>Klebsiella</taxon>
    </lineage>
</organism>
<dbReference type="PRINTS" id="PR00762">
    <property type="entry name" value="CLCHANNEL"/>
</dbReference>
<dbReference type="Gene3D" id="1.10.3080.10">
    <property type="entry name" value="Clc chloride channel"/>
    <property type="match status" value="1"/>
</dbReference>
<reference evidence="11 12" key="1">
    <citation type="submission" date="2019-11" db="EMBL/GenBank/DDBJ databases">
        <title>Isolation and Application of One Kind of P-Hydroxybenzoic Acid Degrading Bacterium in Mitigating Cropping Obstacle of Cucumber.</title>
        <authorList>
            <person name="Wu F."/>
            <person name="An Y."/>
        </authorList>
    </citation>
    <scope>NUCLEOTIDE SEQUENCE [LARGE SCALE GENOMIC DNA]</scope>
    <source>
        <strain evidence="11 12">P620</strain>
    </source>
</reference>
<feature type="transmembrane region" description="Helical" evidence="10">
    <location>
        <begin position="397"/>
        <end position="417"/>
    </location>
</feature>
<evidence type="ECO:0000256" key="6">
    <source>
        <dbReference type="ARBA" id="ARBA00023136"/>
    </source>
</evidence>
<protein>
    <submittedName>
        <fullName evidence="11">Voltage-gated ClC-type chloride channel ClcB</fullName>
    </submittedName>
</protein>
<evidence type="ECO:0000313" key="11">
    <source>
        <dbReference type="EMBL" id="QGN38286.1"/>
    </source>
</evidence>
<dbReference type="RefSeq" id="WP_154680702.1">
    <property type="nucleotide sequence ID" value="NZ_CP046115.1"/>
</dbReference>
<evidence type="ECO:0000256" key="3">
    <source>
        <dbReference type="ARBA" id="ARBA00022692"/>
    </source>
</evidence>
<dbReference type="GO" id="GO:0034707">
    <property type="term" value="C:chloride channel complex"/>
    <property type="evidence" value="ECO:0007669"/>
    <property type="project" value="UniProtKB-KW"/>
</dbReference>
<evidence type="ECO:0000256" key="5">
    <source>
        <dbReference type="ARBA" id="ARBA00023065"/>
    </source>
</evidence>
<proteinExistence type="predicted"/>
<dbReference type="CDD" id="cd00400">
    <property type="entry name" value="Voltage_gated_ClC"/>
    <property type="match status" value="1"/>
</dbReference>
<dbReference type="Pfam" id="PF00654">
    <property type="entry name" value="Voltage_CLC"/>
    <property type="match status" value="1"/>
</dbReference>
<evidence type="ECO:0000256" key="10">
    <source>
        <dbReference type="SAM" id="Phobius"/>
    </source>
</evidence>
<feature type="transmembrane region" description="Helical" evidence="10">
    <location>
        <begin position="273"/>
        <end position="291"/>
    </location>
</feature>
<dbReference type="InterPro" id="IPR001807">
    <property type="entry name" value="ClC"/>
</dbReference>
<evidence type="ECO:0000256" key="4">
    <source>
        <dbReference type="ARBA" id="ARBA00022989"/>
    </source>
</evidence>